<evidence type="ECO:0000256" key="5">
    <source>
        <dbReference type="ARBA" id="ARBA00023012"/>
    </source>
</evidence>
<evidence type="ECO:0000313" key="8">
    <source>
        <dbReference type="EMBL" id="REF85832.1"/>
    </source>
</evidence>
<dbReference type="GO" id="GO:0000155">
    <property type="term" value="F:phosphorelay sensor kinase activity"/>
    <property type="evidence" value="ECO:0007669"/>
    <property type="project" value="InterPro"/>
</dbReference>
<name>A0A3D9YY66_9HYPH</name>
<dbReference type="Pfam" id="PF07730">
    <property type="entry name" value="HisKA_3"/>
    <property type="match status" value="1"/>
</dbReference>
<organism evidence="8 9">
    <name type="scientific">Methylovirgula ligni</name>
    <dbReference type="NCBI Taxonomy" id="569860"/>
    <lineage>
        <taxon>Bacteria</taxon>
        <taxon>Pseudomonadati</taxon>
        <taxon>Pseudomonadota</taxon>
        <taxon>Alphaproteobacteria</taxon>
        <taxon>Hyphomicrobiales</taxon>
        <taxon>Beijerinckiaceae</taxon>
        <taxon>Methylovirgula</taxon>
    </lineage>
</organism>
<gene>
    <name evidence="8" type="ORF">DES32_1868</name>
</gene>
<dbReference type="InterPro" id="IPR036890">
    <property type="entry name" value="HATPase_C_sf"/>
</dbReference>
<keyword evidence="6" id="KW-1133">Transmembrane helix</keyword>
<dbReference type="InterPro" id="IPR003594">
    <property type="entry name" value="HATPase_dom"/>
</dbReference>
<protein>
    <submittedName>
        <fullName evidence="8">Two-component system sensor histidine kinase UhpB</fullName>
    </submittedName>
</protein>
<dbReference type="Pfam" id="PF02518">
    <property type="entry name" value="HATPase_c"/>
    <property type="match status" value="1"/>
</dbReference>
<dbReference type="PANTHER" id="PTHR24421:SF58">
    <property type="entry name" value="SIGNAL TRANSDUCTION HISTIDINE-PROTEIN KINASE_PHOSPHATASE UHPB"/>
    <property type="match status" value="1"/>
</dbReference>
<dbReference type="InterPro" id="IPR011712">
    <property type="entry name" value="Sig_transdc_His_kin_sub3_dim/P"/>
</dbReference>
<dbReference type="Proteomes" id="UP000256900">
    <property type="component" value="Unassembled WGS sequence"/>
</dbReference>
<feature type="domain" description="HAMP" evidence="7">
    <location>
        <begin position="181"/>
        <end position="232"/>
    </location>
</feature>
<comment type="subcellular location">
    <subcellularLocation>
        <location evidence="1">Membrane</location>
    </subcellularLocation>
</comment>
<dbReference type="EMBL" id="QUMO01000003">
    <property type="protein sequence ID" value="REF85832.1"/>
    <property type="molecule type" value="Genomic_DNA"/>
</dbReference>
<evidence type="ECO:0000256" key="3">
    <source>
        <dbReference type="ARBA" id="ARBA00022679"/>
    </source>
</evidence>
<comment type="caution">
    <text evidence="8">The sequence shown here is derived from an EMBL/GenBank/DDBJ whole genome shotgun (WGS) entry which is preliminary data.</text>
</comment>
<dbReference type="CDD" id="cd16917">
    <property type="entry name" value="HATPase_UhpB-NarQ-NarX-like"/>
    <property type="match status" value="1"/>
</dbReference>
<reference evidence="8 9" key="1">
    <citation type="submission" date="2018-08" db="EMBL/GenBank/DDBJ databases">
        <title>Genomic Encyclopedia of Type Strains, Phase IV (KMG-IV): sequencing the most valuable type-strain genomes for metagenomic binning, comparative biology and taxonomic classification.</title>
        <authorList>
            <person name="Goeker M."/>
        </authorList>
    </citation>
    <scope>NUCLEOTIDE SEQUENCE [LARGE SCALE GENOMIC DNA]</scope>
    <source>
        <strain evidence="8 9">BW863</strain>
    </source>
</reference>
<keyword evidence="3" id="KW-0808">Transferase</keyword>
<evidence type="ECO:0000256" key="1">
    <source>
        <dbReference type="ARBA" id="ARBA00004370"/>
    </source>
</evidence>
<feature type="transmembrane region" description="Helical" evidence="6">
    <location>
        <begin position="16"/>
        <end position="37"/>
    </location>
</feature>
<dbReference type="AlphaFoldDB" id="A0A3D9YY66"/>
<dbReference type="Gene3D" id="6.10.340.10">
    <property type="match status" value="1"/>
</dbReference>
<dbReference type="Gene3D" id="1.20.5.1930">
    <property type="match status" value="1"/>
</dbReference>
<proteinExistence type="predicted"/>
<evidence type="ECO:0000313" key="9">
    <source>
        <dbReference type="Proteomes" id="UP000256900"/>
    </source>
</evidence>
<evidence type="ECO:0000256" key="2">
    <source>
        <dbReference type="ARBA" id="ARBA00022553"/>
    </source>
</evidence>
<evidence type="ECO:0000259" key="7">
    <source>
        <dbReference type="PROSITE" id="PS50885"/>
    </source>
</evidence>
<evidence type="ECO:0000256" key="6">
    <source>
        <dbReference type="SAM" id="Phobius"/>
    </source>
</evidence>
<dbReference type="PROSITE" id="PS50885">
    <property type="entry name" value="HAMP"/>
    <property type="match status" value="1"/>
</dbReference>
<keyword evidence="4 8" id="KW-0418">Kinase</keyword>
<dbReference type="RefSeq" id="WP_115836439.1">
    <property type="nucleotide sequence ID" value="NZ_CP025086.1"/>
</dbReference>
<feature type="transmembrane region" description="Helical" evidence="6">
    <location>
        <begin position="158"/>
        <end position="180"/>
    </location>
</feature>
<dbReference type="GO" id="GO:0016020">
    <property type="term" value="C:membrane"/>
    <property type="evidence" value="ECO:0007669"/>
    <property type="project" value="UniProtKB-SubCell"/>
</dbReference>
<dbReference type="GO" id="GO:0046983">
    <property type="term" value="F:protein dimerization activity"/>
    <property type="evidence" value="ECO:0007669"/>
    <property type="project" value="InterPro"/>
</dbReference>
<keyword evidence="6" id="KW-0812">Transmembrane</keyword>
<dbReference type="InterPro" id="IPR003660">
    <property type="entry name" value="HAMP_dom"/>
</dbReference>
<dbReference type="PANTHER" id="PTHR24421">
    <property type="entry name" value="NITRATE/NITRITE SENSOR PROTEIN NARX-RELATED"/>
    <property type="match status" value="1"/>
</dbReference>
<keyword evidence="6" id="KW-0472">Membrane</keyword>
<keyword evidence="9" id="KW-1185">Reference proteome</keyword>
<dbReference type="InterPro" id="IPR050482">
    <property type="entry name" value="Sensor_HK_TwoCompSys"/>
</dbReference>
<dbReference type="SUPFAM" id="SSF55874">
    <property type="entry name" value="ATPase domain of HSP90 chaperone/DNA topoisomerase II/histidine kinase"/>
    <property type="match status" value="1"/>
</dbReference>
<accession>A0A3D9YY66</accession>
<keyword evidence="5" id="KW-0902">Two-component regulatory system</keyword>
<dbReference type="SMART" id="SM00387">
    <property type="entry name" value="HATPase_c"/>
    <property type="match status" value="1"/>
</dbReference>
<evidence type="ECO:0000256" key="4">
    <source>
        <dbReference type="ARBA" id="ARBA00022777"/>
    </source>
</evidence>
<dbReference type="OrthoDB" id="9778496at2"/>
<keyword evidence="2" id="KW-0597">Phosphoprotein</keyword>
<sequence>MMFRFTEASASLRTRLILIPAVFLLLGIIVAISATLIDAPQRVTAETASGLTIGGHLITYALDDVRFSADPDTALNRLLEELSHVRHIRVSYLASPGVRAAHPLTPALAKSAPGWFVNLFEPRRIAETFPVIFQGARHGEIVMTAEPGDEVGEVWDELIFLIGLLSAISTGIIVLTWLAVNYTLRPLRDLVAGLNRLERGQFDGVGNIRVAELQRVGEQFNQLAKSLARTEADNRLLIDRLMSIQESERKELARELHDEFGASLFGIRAAASCVVEAAATEGAVGPRFMEIIDRAKAISSLADVIQKHNYRILERIQPIVLNEMGLFNALRHLADGWGAAQRGFACDIVTPETEPDLSPDASLTIYRIVQECLTNVARHSRASHVDIIVDTLPSQQMIIHIADNGVGLPAGFRFGFGLLGMSERARNLNGNLKVSSRRGGGTIVEVAIPLPRTPMAQAS</sequence>
<dbReference type="Gene3D" id="3.30.565.10">
    <property type="entry name" value="Histidine kinase-like ATPase, C-terminal domain"/>
    <property type="match status" value="1"/>
</dbReference>